<protein>
    <recommendedName>
        <fullName evidence="4">Phosphotyrosine protein phosphatase I domain-containing protein</fullName>
    </recommendedName>
</protein>
<proteinExistence type="inferred from homology"/>
<dbReference type="InterPro" id="IPR050438">
    <property type="entry name" value="LMW_PTPase"/>
</dbReference>
<name>A0ABW2AGP0_9MICO</name>
<keyword evidence="6" id="KW-1185">Reference proteome</keyword>
<feature type="domain" description="Phosphotyrosine protein phosphatase I" evidence="4">
    <location>
        <begin position="6"/>
        <end position="186"/>
    </location>
</feature>
<evidence type="ECO:0000259" key="4">
    <source>
        <dbReference type="SMART" id="SM00226"/>
    </source>
</evidence>
<evidence type="ECO:0000313" key="5">
    <source>
        <dbReference type="EMBL" id="MFC6705734.1"/>
    </source>
</evidence>
<evidence type="ECO:0000256" key="1">
    <source>
        <dbReference type="ARBA" id="ARBA00011063"/>
    </source>
</evidence>
<dbReference type="EMBL" id="JBHSWH010000001">
    <property type="protein sequence ID" value="MFC6705734.1"/>
    <property type="molecule type" value="Genomic_DNA"/>
</dbReference>
<gene>
    <name evidence="5" type="ORF">ACFQDH_10760</name>
</gene>
<dbReference type="PRINTS" id="PR00719">
    <property type="entry name" value="LMWPTPASE"/>
</dbReference>
<evidence type="ECO:0000256" key="3">
    <source>
        <dbReference type="ARBA" id="ARBA00022912"/>
    </source>
</evidence>
<dbReference type="PANTHER" id="PTHR11717:SF31">
    <property type="entry name" value="LOW MOLECULAR WEIGHT PROTEIN-TYROSINE-PHOSPHATASE ETP-RELATED"/>
    <property type="match status" value="1"/>
</dbReference>
<comment type="similarity">
    <text evidence="1">Belongs to the low molecular weight phosphotyrosine protein phosphatase family.</text>
</comment>
<comment type="caution">
    <text evidence="5">The sequence shown here is derived from an EMBL/GenBank/DDBJ whole genome shotgun (WGS) entry which is preliminary data.</text>
</comment>
<dbReference type="SUPFAM" id="SSF52788">
    <property type="entry name" value="Phosphotyrosine protein phosphatases I"/>
    <property type="match status" value="1"/>
</dbReference>
<dbReference type="RefSeq" id="WP_382401135.1">
    <property type="nucleotide sequence ID" value="NZ_JBHSWH010000001.1"/>
</dbReference>
<dbReference type="Gene3D" id="3.40.50.2300">
    <property type="match status" value="1"/>
</dbReference>
<dbReference type="InterPro" id="IPR023485">
    <property type="entry name" value="Ptyr_pPase"/>
</dbReference>
<keyword evidence="3" id="KW-0904">Protein phosphatase</keyword>
<dbReference type="InterPro" id="IPR017867">
    <property type="entry name" value="Tyr_phospatase_low_mol_wt"/>
</dbReference>
<evidence type="ECO:0000313" key="6">
    <source>
        <dbReference type="Proteomes" id="UP001596298"/>
    </source>
</evidence>
<organism evidence="5 6">
    <name type="scientific">Flexivirga alba</name>
    <dbReference type="NCBI Taxonomy" id="702742"/>
    <lineage>
        <taxon>Bacteria</taxon>
        <taxon>Bacillati</taxon>
        <taxon>Actinomycetota</taxon>
        <taxon>Actinomycetes</taxon>
        <taxon>Micrococcales</taxon>
        <taxon>Dermacoccaceae</taxon>
        <taxon>Flexivirga</taxon>
    </lineage>
</organism>
<dbReference type="Pfam" id="PF01451">
    <property type="entry name" value="LMWPc"/>
    <property type="match status" value="1"/>
</dbReference>
<evidence type="ECO:0000256" key="2">
    <source>
        <dbReference type="ARBA" id="ARBA00022801"/>
    </source>
</evidence>
<reference evidence="6" key="1">
    <citation type="journal article" date="2019" name="Int. J. Syst. Evol. Microbiol.">
        <title>The Global Catalogue of Microorganisms (GCM) 10K type strain sequencing project: providing services to taxonomists for standard genome sequencing and annotation.</title>
        <authorList>
            <consortium name="The Broad Institute Genomics Platform"/>
            <consortium name="The Broad Institute Genome Sequencing Center for Infectious Disease"/>
            <person name="Wu L."/>
            <person name="Ma J."/>
        </authorList>
    </citation>
    <scope>NUCLEOTIDE SEQUENCE [LARGE SCALE GENOMIC DNA]</scope>
    <source>
        <strain evidence="6">CCUG 58127</strain>
    </source>
</reference>
<dbReference type="SMART" id="SM00226">
    <property type="entry name" value="LMWPc"/>
    <property type="match status" value="1"/>
</dbReference>
<accession>A0ABW2AGP0</accession>
<sequence length="200" mass="21442">MLPDLILVVCTGNVCRSPYVEFTLRDALADWVRIGSAGTEALVGEPVDPGADELLAAGGIDADGFAARQVTADLVRESTLILTATRSQRTQVVRMETSGLRKTFALIDFSDIVAQLDFAQLQPSFMDPPDLSPLGLLVSGAARHLGRITPRSADKADIVDPFGQGNRAFKQMQQQIDDALPPVVTAVTHLYSGRAHTRAS</sequence>
<dbReference type="InterPro" id="IPR036196">
    <property type="entry name" value="Ptyr_pPase_sf"/>
</dbReference>
<dbReference type="Proteomes" id="UP001596298">
    <property type="component" value="Unassembled WGS sequence"/>
</dbReference>
<keyword evidence="2" id="KW-0378">Hydrolase</keyword>
<dbReference type="PANTHER" id="PTHR11717">
    <property type="entry name" value="LOW MOLECULAR WEIGHT PROTEIN TYROSINE PHOSPHATASE"/>
    <property type="match status" value="1"/>
</dbReference>